<dbReference type="Proteomes" id="UP000193642">
    <property type="component" value="Unassembled WGS sequence"/>
</dbReference>
<accession>A0A1Y2B3H4</accession>
<comment type="caution">
    <text evidence="1">The sequence shown here is derived from an EMBL/GenBank/DDBJ whole genome shotgun (WGS) entry which is preliminary data.</text>
</comment>
<gene>
    <name evidence="1" type="ORF">BCR33DRAFT_724786</name>
</gene>
<proteinExistence type="predicted"/>
<evidence type="ECO:0000313" key="2">
    <source>
        <dbReference type="Proteomes" id="UP000193642"/>
    </source>
</evidence>
<reference evidence="1 2" key="1">
    <citation type="submission" date="2016-07" db="EMBL/GenBank/DDBJ databases">
        <title>Pervasive Adenine N6-methylation of Active Genes in Fungi.</title>
        <authorList>
            <consortium name="DOE Joint Genome Institute"/>
            <person name="Mondo S.J."/>
            <person name="Dannebaum R.O."/>
            <person name="Kuo R.C."/>
            <person name="Labutti K."/>
            <person name="Haridas S."/>
            <person name="Kuo A."/>
            <person name="Salamov A."/>
            <person name="Ahrendt S.R."/>
            <person name="Lipzen A."/>
            <person name="Sullivan W."/>
            <person name="Andreopoulos W.B."/>
            <person name="Clum A."/>
            <person name="Lindquist E."/>
            <person name="Daum C."/>
            <person name="Ramamoorthy G.K."/>
            <person name="Gryganskyi A."/>
            <person name="Culley D."/>
            <person name="Magnuson J.K."/>
            <person name="James T.Y."/>
            <person name="O'Malley M.A."/>
            <person name="Stajich J.E."/>
            <person name="Spatafora J.W."/>
            <person name="Visel A."/>
            <person name="Grigoriev I.V."/>
        </authorList>
    </citation>
    <scope>NUCLEOTIDE SEQUENCE [LARGE SCALE GENOMIC DNA]</scope>
    <source>
        <strain evidence="1 2">JEL800</strain>
    </source>
</reference>
<dbReference type="EMBL" id="MCGO01000089">
    <property type="protein sequence ID" value="ORY29276.1"/>
    <property type="molecule type" value="Genomic_DNA"/>
</dbReference>
<protein>
    <submittedName>
        <fullName evidence="1">Uncharacterized protein</fullName>
    </submittedName>
</protein>
<organism evidence="1 2">
    <name type="scientific">Rhizoclosmatium globosum</name>
    <dbReference type="NCBI Taxonomy" id="329046"/>
    <lineage>
        <taxon>Eukaryota</taxon>
        <taxon>Fungi</taxon>
        <taxon>Fungi incertae sedis</taxon>
        <taxon>Chytridiomycota</taxon>
        <taxon>Chytridiomycota incertae sedis</taxon>
        <taxon>Chytridiomycetes</taxon>
        <taxon>Chytridiales</taxon>
        <taxon>Chytriomycetaceae</taxon>
        <taxon>Rhizoclosmatium</taxon>
    </lineage>
</organism>
<name>A0A1Y2B3H4_9FUNG</name>
<sequence length="117" mass="13021">MPFDHNSRDPSCNSDYIVTSQLQSMATSLPTNVNESTDSNSLEEKSRVFVETSLFTTTGNVVILKQGRRMKSVEQLILSMDNVVSLDSTVQKVQSFGDLNAKYNSTYFGPKDPNSLF</sequence>
<dbReference type="AlphaFoldDB" id="A0A1Y2B3H4"/>
<evidence type="ECO:0000313" key="1">
    <source>
        <dbReference type="EMBL" id="ORY29276.1"/>
    </source>
</evidence>
<keyword evidence="2" id="KW-1185">Reference proteome</keyword>